<dbReference type="AlphaFoldDB" id="A0A0H2S128"/>
<protein>
    <recommendedName>
        <fullName evidence="3">Coenzyme Q-binding protein COQ10 START domain-containing protein</fullName>
    </recommendedName>
</protein>
<name>A0A0H2S128_9AGAM</name>
<keyword evidence="2" id="KW-1185">Reference proteome</keyword>
<evidence type="ECO:0000313" key="1">
    <source>
        <dbReference type="EMBL" id="KLO17714.1"/>
    </source>
</evidence>
<sequence length="114" mass="13304">DQTPAPGRHLRMACHIPPTMERRLIVQRPFEIITCVDEGNHRVAWANKDYPTWLMRAERWQALSSVEGKTVYETREVFSGPLAYFVKWLLGRWLRRSFEEMADSLKRVSEAATG</sequence>
<proteinExistence type="predicted"/>
<dbReference type="EMBL" id="KQ085901">
    <property type="protein sequence ID" value="KLO17714.1"/>
    <property type="molecule type" value="Genomic_DNA"/>
</dbReference>
<evidence type="ECO:0000313" key="2">
    <source>
        <dbReference type="Proteomes" id="UP000053477"/>
    </source>
</evidence>
<dbReference type="Gene3D" id="3.30.530.20">
    <property type="match status" value="1"/>
</dbReference>
<accession>A0A0H2S128</accession>
<gene>
    <name evidence="1" type="ORF">SCHPADRAFT_820865</name>
</gene>
<evidence type="ECO:0008006" key="3">
    <source>
        <dbReference type="Google" id="ProtNLM"/>
    </source>
</evidence>
<dbReference type="InterPro" id="IPR023393">
    <property type="entry name" value="START-like_dom_sf"/>
</dbReference>
<reference evidence="1 2" key="1">
    <citation type="submission" date="2015-04" db="EMBL/GenBank/DDBJ databases">
        <title>Complete genome sequence of Schizopora paradoxa KUC8140, a cosmopolitan wood degrader in East Asia.</title>
        <authorList>
            <consortium name="DOE Joint Genome Institute"/>
            <person name="Min B."/>
            <person name="Park H."/>
            <person name="Jang Y."/>
            <person name="Kim J.-J."/>
            <person name="Kim K.H."/>
            <person name="Pangilinan J."/>
            <person name="Lipzen A."/>
            <person name="Riley R."/>
            <person name="Grigoriev I.V."/>
            <person name="Spatafora J.W."/>
            <person name="Choi I.-G."/>
        </authorList>
    </citation>
    <scope>NUCLEOTIDE SEQUENCE [LARGE SCALE GENOMIC DNA]</scope>
    <source>
        <strain evidence="1 2">KUC8140</strain>
    </source>
</reference>
<organism evidence="1 2">
    <name type="scientific">Schizopora paradoxa</name>
    <dbReference type="NCBI Taxonomy" id="27342"/>
    <lineage>
        <taxon>Eukaryota</taxon>
        <taxon>Fungi</taxon>
        <taxon>Dikarya</taxon>
        <taxon>Basidiomycota</taxon>
        <taxon>Agaricomycotina</taxon>
        <taxon>Agaricomycetes</taxon>
        <taxon>Hymenochaetales</taxon>
        <taxon>Schizoporaceae</taxon>
        <taxon>Schizopora</taxon>
    </lineage>
</organism>
<dbReference type="Proteomes" id="UP000053477">
    <property type="component" value="Unassembled WGS sequence"/>
</dbReference>
<dbReference type="OrthoDB" id="509124at2759"/>
<feature type="non-terminal residue" evidence="1">
    <location>
        <position position="1"/>
    </location>
</feature>
<dbReference type="SUPFAM" id="SSF55961">
    <property type="entry name" value="Bet v1-like"/>
    <property type="match status" value="1"/>
</dbReference>
<dbReference type="InParanoid" id="A0A0H2S128"/>